<dbReference type="SUPFAM" id="SSF52540">
    <property type="entry name" value="P-loop containing nucleoside triphosphate hydrolases"/>
    <property type="match status" value="2"/>
</dbReference>
<evidence type="ECO:0000259" key="5">
    <source>
        <dbReference type="PROSITE" id="PS50893"/>
    </source>
</evidence>
<dbReference type="GO" id="GO:0015833">
    <property type="term" value="P:peptide transport"/>
    <property type="evidence" value="ECO:0007669"/>
    <property type="project" value="InterPro"/>
</dbReference>
<dbReference type="Proteomes" id="UP000004358">
    <property type="component" value="Unassembled WGS sequence"/>
</dbReference>
<dbReference type="InterPro" id="IPR050319">
    <property type="entry name" value="ABC_transp_ATP-bind"/>
</dbReference>
<dbReference type="NCBIfam" id="NF007739">
    <property type="entry name" value="PRK10419.1"/>
    <property type="match status" value="2"/>
</dbReference>
<protein>
    <submittedName>
        <fullName evidence="6">ABC-type dipeptide transport system, ATPase component</fullName>
    </submittedName>
</protein>
<dbReference type="OrthoDB" id="9806285at2"/>
<evidence type="ECO:0000256" key="3">
    <source>
        <dbReference type="ARBA" id="ARBA00022741"/>
    </source>
</evidence>
<sequence>MTDTLVQIDHLKTYFHTEDGVVKAVDDVSLHFDAGTTMGIVGESGSGKSVTSLTIMQLLAKSAHIESGSISFLGRDLVKLPETEMRKIRGKDIGMIFQEPMTSLNPVFTVGAQVTEAILLHQKVTKAEAKQRTIELFDEVGIPDPETRVNSYPHQMSGGQKQRVMIAMALSCNPKLLIADEPTTALDVTIQAQILDILRKLRDERGMAVLFITHDLGVIADIADHVTVMYRGKIVEQGDVVSIFENPQHPYTKGLLACRPRLDTQYKLLPTVDDFMEVATDDKGEAKIIEKFVDEKRLNELMTTGRGRLLHPKAELAAMGHPWEEGHHAGDAKMVADGEKPLLEVRDLHVHFPIRKGLFRGVAGHVKAVDGVSFNVYRGQTLGLVGESGCGKTTTGRAIIQLIRPTSGEMLFDGIDLAKLNPAASVFDSWPPTMLDRWSKSKQLRRLRRRFQIIFQDPYGSLNPRMTVQAAICEPMVIQGIGKAKERRDRAAALLEEVGLNASHLRRYPHEFSGGQRQRICIARALTVEPEFLICDESVSALDVSVQAQVLNLLKDLQLRRGLTYLFISHDLSVVKFMSDMIAVMNQGKIVEFGPADNIYANPQQEYTKRLISATPQDDLDHIRRRQAERKTALAARLSAV</sequence>
<dbReference type="Gene3D" id="3.40.50.300">
    <property type="entry name" value="P-loop containing nucleotide triphosphate hydrolases"/>
    <property type="match status" value="2"/>
</dbReference>
<comment type="caution">
    <text evidence="6">The sequence shown here is derived from an EMBL/GenBank/DDBJ whole genome shotgun (WGS) entry which is preliminary data.</text>
</comment>
<dbReference type="InterPro" id="IPR027417">
    <property type="entry name" value="P-loop_NTPase"/>
</dbReference>
<gene>
    <name evidence="6" type="ORF">DSM3645_24695</name>
</gene>
<keyword evidence="4" id="KW-0067">ATP-binding</keyword>
<evidence type="ECO:0000256" key="1">
    <source>
        <dbReference type="ARBA" id="ARBA00005417"/>
    </source>
</evidence>
<dbReference type="PROSITE" id="PS00211">
    <property type="entry name" value="ABC_TRANSPORTER_1"/>
    <property type="match status" value="2"/>
</dbReference>
<feature type="domain" description="ABC transporter" evidence="5">
    <location>
        <begin position="6"/>
        <end position="256"/>
    </location>
</feature>
<evidence type="ECO:0000313" key="7">
    <source>
        <dbReference type="Proteomes" id="UP000004358"/>
    </source>
</evidence>
<dbReference type="eggNOG" id="COG4172">
    <property type="taxonomic scope" value="Bacteria"/>
</dbReference>
<dbReference type="GO" id="GO:0055085">
    <property type="term" value="P:transmembrane transport"/>
    <property type="evidence" value="ECO:0007669"/>
    <property type="project" value="UniProtKB-ARBA"/>
</dbReference>
<evidence type="ECO:0000313" key="6">
    <source>
        <dbReference type="EMBL" id="EAQ79766.1"/>
    </source>
</evidence>
<dbReference type="STRING" id="314230.DSM3645_24695"/>
<dbReference type="InterPro" id="IPR003439">
    <property type="entry name" value="ABC_transporter-like_ATP-bd"/>
</dbReference>
<keyword evidence="2" id="KW-0813">Transport</keyword>
<dbReference type="InterPro" id="IPR013563">
    <property type="entry name" value="Oligopep_ABC_C"/>
</dbReference>
<dbReference type="PROSITE" id="PS50893">
    <property type="entry name" value="ABC_TRANSPORTER_2"/>
    <property type="match status" value="2"/>
</dbReference>
<dbReference type="InterPro" id="IPR017871">
    <property type="entry name" value="ABC_transporter-like_CS"/>
</dbReference>
<evidence type="ECO:0000256" key="2">
    <source>
        <dbReference type="ARBA" id="ARBA00022448"/>
    </source>
</evidence>
<name>A3ZV30_9BACT</name>
<dbReference type="RefSeq" id="WP_002652836.1">
    <property type="nucleotide sequence ID" value="NZ_CH672376.1"/>
</dbReference>
<evidence type="ECO:0000256" key="4">
    <source>
        <dbReference type="ARBA" id="ARBA00022840"/>
    </source>
</evidence>
<proteinExistence type="inferred from homology"/>
<dbReference type="CDD" id="cd03257">
    <property type="entry name" value="ABC_NikE_OppD_transporters"/>
    <property type="match status" value="2"/>
</dbReference>
<dbReference type="NCBIfam" id="NF008453">
    <property type="entry name" value="PRK11308.1"/>
    <property type="match status" value="3"/>
</dbReference>
<dbReference type="InterPro" id="IPR003593">
    <property type="entry name" value="AAA+_ATPase"/>
</dbReference>
<organism evidence="6 7">
    <name type="scientific">Blastopirellula marina DSM 3645</name>
    <dbReference type="NCBI Taxonomy" id="314230"/>
    <lineage>
        <taxon>Bacteria</taxon>
        <taxon>Pseudomonadati</taxon>
        <taxon>Planctomycetota</taxon>
        <taxon>Planctomycetia</taxon>
        <taxon>Pirellulales</taxon>
        <taxon>Pirellulaceae</taxon>
        <taxon>Blastopirellula</taxon>
    </lineage>
</organism>
<dbReference type="SMART" id="SM00382">
    <property type="entry name" value="AAA"/>
    <property type="match status" value="2"/>
</dbReference>
<keyword evidence="3" id="KW-0547">Nucleotide-binding</keyword>
<dbReference type="PANTHER" id="PTHR43776:SF7">
    <property type="entry name" value="D,D-DIPEPTIDE TRANSPORT ATP-BINDING PROTEIN DDPF-RELATED"/>
    <property type="match status" value="1"/>
</dbReference>
<accession>A3ZV30</accession>
<dbReference type="EMBL" id="AANZ01000013">
    <property type="protein sequence ID" value="EAQ79766.1"/>
    <property type="molecule type" value="Genomic_DNA"/>
</dbReference>
<comment type="similarity">
    <text evidence="1">Belongs to the ABC transporter superfamily.</text>
</comment>
<dbReference type="PANTHER" id="PTHR43776">
    <property type="entry name" value="TRANSPORT ATP-BINDING PROTEIN"/>
    <property type="match status" value="1"/>
</dbReference>
<dbReference type="AlphaFoldDB" id="A3ZV30"/>
<feature type="domain" description="ABC transporter" evidence="5">
    <location>
        <begin position="343"/>
        <end position="612"/>
    </location>
</feature>
<dbReference type="Pfam" id="PF00005">
    <property type="entry name" value="ABC_tran"/>
    <property type="match status" value="2"/>
</dbReference>
<dbReference type="GO" id="GO:0016887">
    <property type="term" value="F:ATP hydrolysis activity"/>
    <property type="evidence" value="ECO:0007669"/>
    <property type="project" value="InterPro"/>
</dbReference>
<dbReference type="Pfam" id="PF08352">
    <property type="entry name" value="oligo_HPY"/>
    <property type="match status" value="2"/>
</dbReference>
<dbReference type="HOGENOM" id="CLU_000604_86_2_0"/>
<dbReference type="FunFam" id="3.40.50.300:FF:000016">
    <property type="entry name" value="Oligopeptide ABC transporter ATP-binding component"/>
    <property type="match status" value="1"/>
</dbReference>
<reference evidence="6 7" key="1">
    <citation type="submission" date="2006-02" db="EMBL/GenBank/DDBJ databases">
        <authorList>
            <person name="Amann R."/>
            <person name="Ferriera S."/>
            <person name="Johnson J."/>
            <person name="Kravitz S."/>
            <person name="Halpern A."/>
            <person name="Remington K."/>
            <person name="Beeson K."/>
            <person name="Tran B."/>
            <person name="Rogers Y.-H."/>
            <person name="Friedman R."/>
            <person name="Venter J.C."/>
        </authorList>
    </citation>
    <scope>NUCLEOTIDE SEQUENCE [LARGE SCALE GENOMIC DNA]</scope>
    <source>
        <strain evidence="6 7">DSM 3645</strain>
    </source>
</reference>
<dbReference type="GO" id="GO:0005524">
    <property type="term" value="F:ATP binding"/>
    <property type="evidence" value="ECO:0007669"/>
    <property type="project" value="UniProtKB-KW"/>
</dbReference>